<evidence type="ECO:0000313" key="2">
    <source>
        <dbReference type="Proteomes" id="UP000215914"/>
    </source>
</evidence>
<keyword evidence="2" id="KW-1185">Reference proteome</keyword>
<organism evidence="1 2">
    <name type="scientific">Helianthus annuus</name>
    <name type="common">Common sunflower</name>
    <dbReference type="NCBI Taxonomy" id="4232"/>
    <lineage>
        <taxon>Eukaryota</taxon>
        <taxon>Viridiplantae</taxon>
        <taxon>Streptophyta</taxon>
        <taxon>Embryophyta</taxon>
        <taxon>Tracheophyta</taxon>
        <taxon>Spermatophyta</taxon>
        <taxon>Magnoliopsida</taxon>
        <taxon>eudicotyledons</taxon>
        <taxon>Gunneridae</taxon>
        <taxon>Pentapetalae</taxon>
        <taxon>asterids</taxon>
        <taxon>campanulids</taxon>
        <taxon>Asterales</taxon>
        <taxon>Asteraceae</taxon>
        <taxon>Asteroideae</taxon>
        <taxon>Heliantheae alliance</taxon>
        <taxon>Heliantheae</taxon>
        <taxon>Helianthus</taxon>
    </lineage>
</organism>
<name>A0A9K3IMH9_HELAN</name>
<reference evidence="1" key="1">
    <citation type="journal article" date="2017" name="Nature">
        <title>The sunflower genome provides insights into oil metabolism, flowering and Asterid evolution.</title>
        <authorList>
            <person name="Badouin H."/>
            <person name="Gouzy J."/>
            <person name="Grassa C.J."/>
            <person name="Murat F."/>
            <person name="Staton S.E."/>
            <person name="Cottret L."/>
            <person name="Lelandais-Briere C."/>
            <person name="Owens G.L."/>
            <person name="Carrere S."/>
            <person name="Mayjonade B."/>
            <person name="Legrand L."/>
            <person name="Gill N."/>
            <person name="Kane N.C."/>
            <person name="Bowers J.E."/>
            <person name="Hubner S."/>
            <person name="Bellec A."/>
            <person name="Berard A."/>
            <person name="Berges H."/>
            <person name="Blanchet N."/>
            <person name="Boniface M.C."/>
            <person name="Brunel D."/>
            <person name="Catrice O."/>
            <person name="Chaidir N."/>
            <person name="Claudel C."/>
            <person name="Donnadieu C."/>
            <person name="Faraut T."/>
            <person name="Fievet G."/>
            <person name="Helmstetter N."/>
            <person name="King M."/>
            <person name="Knapp S.J."/>
            <person name="Lai Z."/>
            <person name="Le Paslier M.C."/>
            <person name="Lippi Y."/>
            <person name="Lorenzon L."/>
            <person name="Mandel J.R."/>
            <person name="Marage G."/>
            <person name="Marchand G."/>
            <person name="Marquand E."/>
            <person name="Bret-Mestries E."/>
            <person name="Morien E."/>
            <person name="Nambeesan S."/>
            <person name="Nguyen T."/>
            <person name="Pegot-Espagnet P."/>
            <person name="Pouilly N."/>
            <person name="Raftis F."/>
            <person name="Sallet E."/>
            <person name="Schiex T."/>
            <person name="Thomas J."/>
            <person name="Vandecasteele C."/>
            <person name="Vares D."/>
            <person name="Vear F."/>
            <person name="Vautrin S."/>
            <person name="Crespi M."/>
            <person name="Mangin B."/>
            <person name="Burke J.M."/>
            <person name="Salse J."/>
            <person name="Munos S."/>
            <person name="Vincourt P."/>
            <person name="Rieseberg L.H."/>
            <person name="Langlade N.B."/>
        </authorList>
    </citation>
    <scope>NUCLEOTIDE SEQUENCE</scope>
    <source>
        <tissue evidence="1">Leaves</tissue>
    </source>
</reference>
<sequence>MKRRLRMATIGLRWWRLQMRFNSPKFGVESELPLSSQLQDMILSQKITIFTSIVISE</sequence>
<reference evidence="1" key="2">
    <citation type="submission" date="2020-06" db="EMBL/GenBank/DDBJ databases">
        <title>Helianthus annuus Genome sequencing and assembly Release 2.</title>
        <authorList>
            <person name="Gouzy J."/>
            <person name="Langlade N."/>
            <person name="Munos S."/>
        </authorList>
    </citation>
    <scope>NUCLEOTIDE SEQUENCE</scope>
    <source>
        <tissue evidence="1">Leaves</tissue>
    </source>
</reference>
<dbReference type="Proteomes" id="UP000215914">
    <property type="component" value="Unassembled WGS sequence"/>
</dbReference>
<evidence type="ECO:0000313" key="1">
    <source>
        <dbReference type="EMBL" id="KAF5799708.1"/>
    </source>
</evidence>
<dbReference type="AlphaFoldDB" id="A0A9K3IMH9"/>
<dbReference type="Gramene" id="mRNA:HanXRQr2_Chr07g0307661">
    <property type="protein sequence ID" value="mRNA:HanXRQr2_Chr07g0307661"/>
    <property type="gene ID" value="HanXRQr2_Chr07g0307661"/>
</dbReference>
<dbReference type="EMBL" id="MNCJ02000322">
    <property type="protein sequence ID" value="KAF5799708.1"/>
    <property type="molecule type" value="Genomic_DNA"/>
</dbReference>
<proteinExistence type="predicted"/>
<accession>A0A9K3IMH9</accession>
<comment type="caution">
    <text evidence="1">The sequence shown here is derived from an EMBL/GenBank/DDBJ whole genome shotgun (WGS) entry which is preliminary data.</text>
</comment>
<protein>
    <submittedName>
        <fullName evidence="1">Uncharacterized protein</fullName>
    </submittedName>
</protein>
<gene>
    <name evidence="1" type="ORF">HanXRQr2_Chr07g0307661</name>
</gene>